<gene>
    <name evidence="2" type="ORF">AWRI4619_LOCUS5659</name>
</gene>
<name>A0A9N8JN56_9PEZI</name>
<proteinExistence type="predicted"/>
<comment type="caution">
    <text evidence="2">The sequence shown here is derived from an EMBL/GenBank/DDBJ whole genome shotgun (WGS) entry which is preliminary data.</text>
</comment>
<feature type="compositionally biased region" description="Polar residues" evidence="1">
    <location>
        <begin position="166"/>
        <end position="179"/>
    </location>
</feature>
<reference evidence="2" key="1">
    <citation type="submission" date="2020-06" db="EMBL/GenBank/DDBJ databases">
        <authorList>
            <person name="Onetto C."/>
        </authorList>
    </citation>
    <scope>NUCLEOTIDE SEQUENCE</scope>
</reference>
<accession>A0A9N8JN56</accession>
<dbReference type="Proteomes" id="UP000716446">
    <property type="component" value="Unassembled WGS sequence"/>
</dbReference>
<dbReference type="AlphaFoldDB" id="A0A9N8JN56"/>
<organism evidence="2 3">
    <name type="scientific">Aureobasidium vineae</name>
    <dbReference type="NCBI Taxonomy" id="2773715"/>
    <lineage>
        <taxon>Eukaryota</taxon>
        <taxon>Fungi</taxon>
        <taxon>Dikarya</taxon>
        <taxon>Ascomycota</taxon>
        <taxon>Pezizomycotina</taxon>
        <taxon>Dothideomycetes</taxon>
        <taxon>Dothideomycetidae</taxon>
        <taxon>Dothideales</taxon>
        <taxon>Saccotheciaceae</taxon>
        <taxon>Aureobasidium</taxon>
    </lineage>
</organism>
<dbReference type="EMBL" id="CAIJEN010000007">
    <property type="protein sequence ID" value="CAD0089215.1"/>
    <property type="molecule type" value="Genomic_DNA"/>
</dbReference>
<evidence type="ECO:0000256" key="1">
    <source>
        <dbReference type="SAM" id="MobiDB-lite"/>
    </source>
</evidence>
<evidence type="ECO:0000313" key="2">
    <source>
        <dbReference type="EMBL" id="CAD0089215.1"/>
    </source>
</evidence>
<evidence type="ECO:0000313" key="3">
    <source>
        <dbReference type="Proteomes" id="UP000716446"/>
    </source>
</evidence>
<protein>
    <submittedName>
        <fullName evidence="2">Uncharacterized protein</fullName>
    </submittedName>
</protein>
<keyword evidence="3" id="KW-1185">Reference proteome</keyword>
<sequence length="212" mass="20977">MEALCTRPPRLSKSPHPSVLSRLTPLPTHKAVLSPLLLVSPGVVVVTTNSRGSTISTTSAVASVAVDQNGDVISSVDAPAPSGSTRRTSDSEVVTTTDQYGASVILSGASRGAVITTTDAKGSTFITTYTPGGGRVSSLVLMTTTLPDGAPATVTSLAVVGGAQAATASSDRPSSTNTAAPGLQSGAASASRSHIKGAFAVVGGALGLVYML</sequence>
<feature type="region of interest" description="Disordered" evidence="1">
    <location>
        <begin position="166"/>
        <end position="185"/>
    </location>
</feature>